<accession>A0A450ZVA2</accession>
<dbReference type="AlphaFoldDB" id="A0A450ZVA2"/>
<evidence type="ECO:0000313" key="1">
    <source>
        <dbReference type="EMBL" id="VFK57678.1"/>
    </source>
</evidence>
<protein>
    <recommendedName>
        <fullName evidence="2">L-2-amino-thiazoline-4-carboxylic acid hydrolase</fullName>
    </recommendedName>
</protein>
<dbReference type="EMBL" id="CAADFW010000019">
    <property type="protein sequence ID" value="VFK57678.1"/>
    <property type="molecule type" value="Genomic_DNA"/>
</dbReference>
<sequence length="219" mass="24894">MSIVAGESHNPRSIPISMCREKKNFVEFGARTEPILFSFWSETPTYSELFEQEKQMNPRTNAQKVQGLMMFLGALSDGLESITGKGANVVCFHSGRSVGLKRRVAHQTEKDIFKTLEAVRDEMRDMGINWPFELYKKASESEFVTENADFHEIRLPFHNCIVRCTLFRYGFPQGRALCQTKHGLFSGLFENIHGKKSHLGIVHAGENACLLNLKVYDSK</sequence>
<dbReference type="InterPro" id="IPR024096">
    <property type="entry name" value="NO_sig/Golgi_transp_ligand-bd"/>
</dbReference>
<organism evidence="1">
    <name type="scientific">Candidatus Kentrum sp. TC</name>
    <dbReference type="NCBI Taxonomy" id="2126339"/>
    <lineage>
        <taxon>Bacteria</taxon>
        <taxon>Pseudomonadati</taxon>
        <taxon>Pseudomonadota</taxon>
        <taxon>Gammaproteobacteria</taxon>
        <taxon>Candidatus Kentrum</taxon>
    </lineage>
</organism>
<reference evidence="1" key="1">
    <citation type="submission" date="2019-02" db="EMBL/GenBank/DDBJ databases">
        <authorList>
            <person name="Gruber-Vodicka R. H."/>
            <person name="Seah K. B. B."/>
        </authorList>
    </citation>
    <scope>NUCLEOTIDE SEQUENCE</scope>
    <source>
        <strain evidence="1">BECK_BZ126</strain>
    </source>
</reference>
<evidence type="ECO:0008006" key="2">
    <source>
        <dbReference type="Google" id="ProtNLM"/>
    </source>
</evidence>
<dbReference type="SUPFAM" id="SSF111126">
    <property type="entry name" value="Ligand-binding domain in the NO signalling and Golgi transport"/>
    <property type="match status" value="1"/>
</dbReference>
<name>A0A450ZVA2_9GAMM</name>
<proteinExistence type="predicted"/>
<gene>
    <name evidence="1" type="ORF">BECKTC1821F_GA0114240_101923</name>
</gene>